<dbReference type="InterPro" id="IPR046867">
    <property type="entry name" value="AldOxase/xan_DH_MoCoBD2"/>
</dbReference>
<accession>A0A250K019</accession>
<dbReference type="InterPro" id="IPR012368">
    <property type="entry name" value="OxRdtase_Mopterin-bd_su_IorB"/>
</dbReference>
<dbReference type="InterPro" id="IPR000674">
    <property type="entry name" value="Ald_Oxase/Xan_DH_a/b"/>
</dbReference>
<dbReference type="Pfam" id="PF20256">
    <property type="entry name" value="MoCoBD_2"/>
    <property type="match status" value="2"/>
</dbReference>
<dbReference type="Gene3D" id="3.30.365.10">
    <property type="entry name" value="Aldehyde oxidase/xanthine dehydrogenase, molybdopterin binding domain"/>
    <property type="match status" value="4"/>
</dbReference>
<dbReference type="PANTHER" id="PTHR47495">
    <property type="entry name" value="ALDEHYDE DEHYDROGENASE"/>
    <property type="match status" value="1"/>
</dbReference>
<dbReference type="InterPro" id="IPR052516">
    <property type="entry name" value="N-heterocyclic_Hydroxylase"/>
</dbReference>
<dbReference type="Gene3D" id="3.90.1170.50">
    <property type="entry name" value="Aldehyde oxidase/xanthine dehydrogenase, a/b hammerhead"/>
    <property type="match status" value="1"/>
</dbReference>
<organism evidence="2 3">
    <name type="scientific">Corallococcus macrosporus DSM 14697</name>
    <dbReference type="NCBI Taxonomy" id="1189310"/>
    <lineage>
        <taxon>Bacteria</taxon>
        <taxon>Pseudomonadati</taxon>
        <taxon>Myxococcota</taxon>
        <taxon>Myxococcia</taxon>
        <taxon>Myxococcales</taxon>
        <taxon>Cystobacterineae</taxon>
        <taxon>Myxococcaceae</taxon>
        <taxon>Corallococcus</taxon>
    </lineage>
</organism>
<dbReference type="Pfam" id="PF02738">
    <property type="entry name" value="MoCoBD_1"/>
    <property type="match status" value="1"/>
</dbReference>
<keyword evidence="3" id="KW-1185">Reference proteome</keyword>
<protein>
    <submittedName>
        <fullName evidence="2">Acylaldehyde oxidase</fullName>
    </submittedName>
</protein>
<reference evidence="2 3" key="1">
    <citation type="submission" date="2017-06" db="EMBL/GenBank/DDBJ databases">
        <title>Sequencing and comparative analysis of myxobacterial genomes.</title>
        <authorList>
            <person name="Rupp O."/>
            <person name="Goesmann A."/>
            <person name="Sogaard-Andersen L."/>
        </authorList>
    </citation>
    <scope>NUCLEOTIDE SEQUENCE [LARGE SCALE GENOMIC DNA]</scope>
    <source>
        <strain evidence="2 3">DSM 14697</strain>
    </source>
</reference>
<proteinExistence type="predicted"/>
<dbReference type="PANTHER" id="PTHR47495:SF3">
    <property type="entry name" value="BLR6219 PROTEIN"/>
    <property type="match status" value="1"/>
</dbReference>
<dbReference type="RefSeq" id="WP_095959753.1">
    <property type="nucleotide sequence ID" value="NZ_CP022203.1"/>
</dbReference>
<dbReference type="SUPFAM" id="SSF56003">
    <property type="entry name" value="Molybdenum cofactor-binding domain"/>
    <property type="match status" value="2"/>
</dbReference>
<dbReference type="AlphaFoldDB" id="A0A250K019"/>
<feature type="domain" description="Aldehyde oxidase/xanthine dehydrogenase a/b hammerhead" evidence="1">
    <location>
        <begin position="211"/>
        <end position="300"/>
    </location>
</feature>
<dbReference type="PIRSF" id="PIRSF036389">
    <property type="entry name" value="IOR_B"/>
    <property type="match status" value="1"/>
</dbReference>
<dbReference type="EMBL" id="CP022203">
    <property type="protein sequence ID" value="ATB49087.1"/>
    <property type="molecule type" value="Genomic_DNA"/>
</dbReference>
<dbReference type="OrthoDB" id="9767994at2"/>
<dbReference type="SMART" id="SM01008">
    <property type="entry name" value="Ald_Xan_dh_C"/>
    <property type="match status" value="1"/>
</dbReference>
<dbReference type="InterPro" id="IPR006311">
    <property type="entry name" value="TAT_signal"/>
</dbReference>
<evidence type="ECO:0000313" key="2">
    <source>
        <dbReference type="EMBL" id="ATB49087.1"/>
    </source>
</evidence>
<sequence length="753" mass="80624">MTKLLTLISRRSFLEGMNLSVGGLALGVFPGGLAVAASDANTPKAAPGLNPNVFVHVAPDGDVTIVCARSEMGQGVRSSLPVLIADELGADMARVKVVQADGDKIYGDQNTDGSSSVRGVYDDIRRMGATARVMLVAAAARRWKVKPEACEARGHAVFLRDGERSLSFGELVADASRLAIPKVEDVKLKPKNELRLAGRPMPLLDGPAYVTGQAVFGADLRLPGMLIAVVARPPVVGGKVVRFDATRALAVPGVKKVIELPAPKPPYTFQSWGGVAVLAENTWAAMRGREALDITWEDGPNASYDSKTYREQLTASIREPGTVARNVGDIDAALASAARVVQAEYHVPHQSHIPMEPPVALAKVENGTCEVWAPTQHPQAARGVAAATAELPEEKVQVHVTFLGGGFGRKSKADFIAEVVWLAKEAGVPVRVQWTREDDVRHDYYHSVSAQQLTAGLDASGKVVAWRHRTAFPPIASTFGEATRPSPSDLQQGVLDLALAVPNVRAETCEAPPHVRIGWLRSVYNIFHAFSVNSFVDELAQLRGTDAREMRLELLGPPRMATLQELGITALRNYGASVEDHPVDVGRLRGVIERVTAMSGWDARKANGRALGLAAHRSFLSYVAVVASVVKDDQGRIRVDEAWVSVDAGTILNPERVRSQMEGSVIFGMSIALHGAVTMKNGVTEQSNFHDLKLVRIGEAPRKIHVDIVPSELPSGGIGEPGVPPVAPAITNAIFALTGTRIRELPVSRTLAV</sequence>
<dbReference type="InterPro" id="IPR008274">
    <property type="entry name" value="AldOxase/xan_DH_MoCoBD1"/>
</dbReference>
<dbReference type="InterPro" id="IPR037165">
    <property type="entry name" value="AldOxase/xan_DH_Mopterin-bd_sf"/>
</dbReference>
<dbReference type="PROSITE" id="PS51318">
    <property type="entry name" value="TAT"/>
    <property type="match status" value="1"/>
</dbReference>
<name>A0A250K019_9BACT</name>
<evidence type="ECO:0000313" key="3">
    <source>
        <dbReference type="Proteomes" id="UP000217343"/>
    </source>
</evidence>
<gene>
    <name evidence="2" type="ORF">MYMAC_004725</name>
</gene>
<dbReference type="Proteomes" id="UP000217343">
    <property type="component" value="Chromosome"/>
</dbReference>
<dbReference type="KEGG" id="mmas:MYMAC_004725"/>
<dbReference type="GO" id="GO:0016491">
    <property type="term" value="F:oxidoreductase activity"/>
    <property type="evidence" value="ECO:0007669"/>
    <property type="project" value="InterPro"/>
</dbReference>
<evidence type="ECO:0000259" key="1">
    <source>
        <dbReference type="SMART" id="SM01008"/>
    </source>
</evidence>